<feature type="non-terminal residue" evidence="1">
    <location>
        <position position="1"/>
    </location>
</feature>
<organism evidence="1">
    <name type="scientific">Tanacetum cinerariifolium</name>
    <name type="common">Dalmatian daisy</name>
    <name type="synonym">Chrysanthemum cinerariifolium</name>
    <dbReference type="NCBI Taxonomy" id="118510"/>
    <lineage>
        <taxon>Eukaryota</taxon>
        <taxon>Viridiplantae</taxon>
        <taxon>Streptophyta</taxon>
        <taxon>Embryophyta</taxon>
        <taxon>Tracheophyta</taxon>
        <taxon>Spermatophyta</taxon>
        <taxon>Magnoliopsida</taxon>
        <taxon>eudicotyledons</taxon>
        <taxon>Gunneridae</taxon>
        <taxon>Pentapetalae</taxon>
        <taxon>asterids</taxon>
        <taxon>campanulids</taxon>
        <taxon>Asterales</taxon>
        <taxon>Asteraceae</taxon>
        <taxon>Asteroideae</taxon>
        <taxon>Anthemideae</taxon>
        <taxon>Anthemidinae</taxon>
        <taxon>Tanacetum</taxon>
    </lineage>
</organism>
<gene>
    <name evidence="1" type="ORF">Tci_843516</name>
</gene>
<dbReference type="EMBL" id="BKCJ011033823">
    <property type="protein sequence ID" value="GFC71546.1"/>
    <property type="molecule type" value="Genomic_DNA"/>
</dbReference>
<reference evidence="1" key="1">
    <citation type="journal article" date="2019" name="Sci. Rep.">
        <title>Draft genome of Tanacetum cinerariifolium, the natural source of mosquito coil.</title>
        <authorList>
            <person name="Yamashiro T."/>
            <person name="Shiraishi A."/>
            <person name="Satake H."/>
            <person name="Nakayama K."/>
        </authorList>
    </citation>
    <scope>NUCLEOTIDE SEQUENCE</scope>
</reference>
<accession>A0A699QLF9</accession>
<proteinExistence type="predicted"/>
<protein>
    <submittedName>
        <fullName evidence="1">Uncharacterized protein</fullName>
    </submittedName>
</protein>
<name>A0A699QLF9_TANCI</name>
<dbReference type="AlphaFoldDB" id="A0A699QLF9"/>
<sequence length="81" mass="9005">TDMMIHTVKTKMMKLVVEIKCVGMNVDAFDKETGSSNALQPEEADLNYVHALNEPHLHEIHVVPSKNEADQHSLCANPLPV</sequence>
<evidence type="ECO:0000313" key="1">
    <source>
        <dbReference type="EMBL" id="GFC71546.1"/>
    </source>
</evidence>
<comment type="caution">
    <text evidence="1">The sequence shown here is derived from an EMBL/GenBank/DDBJ whole genome shotgun (WGS) entry which is preliminary data.</text>
</comment>